<feature type="domain" description="Little elongation complex subunit 2 C-terminal" evidence="2">
    <location>
        <begin position="717"/>
        <end position="927"/>
    </location>
</feature>
<dbReference type="Ensembl" id="ENSVURT00010023528.1">
    <property type="protein sequence ID" value="ENSVURP00010020656.1"/>
    <property type="gene ID" value="ENSVURG00010015808.1"/>
</dbReference>
<dbReference type="AlphaFoldDB" id="A0A4X2LEW6"/>
<reference evidence="4" key="1">
    <citation type="submission" date="2018-12" db="EMBL/GenBank/DDBJ databases">
        <authorList>
            <person name="Yazar S."/>
        </authorList>
    </citation>
    <scope>NUCLEOTIDE SEQUENCE [LARGE SCALE GENOMIC DNA]</scope>
</reference>
<protein>
    <submittedName>
        <fullName evidence="3">Interactor of little elongation complex ELL subunit 2</fullName>
    </submittedName>
</protein>
<dbReference type="PANTHER" id="PTHR14633">
    <property type="entry name" value="LITTLE ELONGATION COMPLEX SUBUNIT 2"/>
    <property type="match status" value="1"/>
</dbReference>
<dbReference type="GO" id="GO:0000791">
    <property type="term" value="C:euchromatin"/>
    <property type="evidence" value="ECO:0007669"/>
    <property type="project" value="Ensembl"/>
</dbReference>
<evidence type="ECO:0000313" key="3">
    <source>
        <dbReference type="Ensembl" id="ENSVURP00010020656.1"/>
    </source>
</evidence>
<feature type="compositionally biased region" description="Basic residues" evidence="1">
    <location>
        <begin position="973"/>
        <end position="985"/>
    </location>
</feature>
<dbReference type="RefSeq" id="XP_027707705.1">
    <property type="nucleotide sequence ID" value="XM_027851904.1"/>
</dbReference>
<dbReference type="OMA" id="LPFHQQH"/>
<sequence>MSVGNPVLNWDVSPKNGLDVFFSQEKYEEYSLTPTLKELLVLSKRPIGENLDASAKPVENEPAVNSAAQANGDVKTTIEIVPFPEPRIPYPYFSRFSEREQKCYVDLQNKYSKKPVNFKTSGLNKKEYFQYLDMKKCVNDEVAEFLKFLQNAAKSCSQDYDILSDEALLFTKQFLSASVEQVKKYPEIYSLHEITSLMGFLPTRTEMGLKLEKTALALGNVKFAKLSFPLMPAELHLSLDYKSTSTTETPEQKAAAMHYDISTDPNAEKLVLRYHPQIALTSRSLFTLLNNHAPNYKEQWEIPVCVKIIAATEGSKPEKVIYIDSPLPKKEMTVRERNQIFHEVPLDLLTTKNSAIPVSAVFMDKPEENIFQWDVPSDIKQSRRIETFDDLDLSFDEDVTELETFGVTSNKPLKTLKTSSLPTSSTVASLPTASSTTTISSNPISLSKILMEQLKKEKQLMTSVNSGLEEQKIKDNQEFSLCDSVLDPKNAQLYSCGGELKQSECDSSLFKDFEKEKIELSEENDTTTDEEYGADKLKVLEKTNTFKERTDMSEASKTQNVSCNSDTDEERLIIDIECKNHDNSKQEIPVLNASPVLDTLRSPVPIQTSSENLADATCSPQQKKCATKKSGKRLYKKFDPVGQILKMQNELLKPTSKKVPEQAFVNLENSKQHSIALAPEQPATAIETPASKWSSVFQKPKGRLLPHNLQMFVENKSEYLAPQEGNLVYKLFNFQDLLLLVRCGVQKVETRPRSKKRKNVRRQSPVYILPKLEYQACYGVEALTESELCRLWTESLLHSNCLFYVGHVDAFTSKLFMLEEIPMNGLKEKFATLNTPNAFNVLQHILKKISSLQEGSYLLSHAAEDSSLLIYKNSDEKFSRTAYNLHKAHCSLPTVPSSLSVPWVPLDPSVLLPYHIHHGRIPCTFPPKSQGPTKLQKAGGTRVPVPGQRNPITAEAKSSNLPAQQVEKEGVVPKKRKQNNHKKSI</sequence>
<dbReference type="PANTHER" id="PTHR14633:SF3">
    <property type="entry name" value="LITTLE ELONGATION COMPLEX SUBUNIT 2"/>
    <property type="match status" value="1"/>
</dbReference>
<dbReference type="GO" id="GO:0042796">
    <property type="term" value="P:snRNA transcription by RNA polymerase III"/>
    <property type="evidence" value="ECO:0007669"/>
    <property type="project" value="Ensembl"/>
</dbReference>
<dbReference type="GeneID" id="114035622"/>
<keyword evidence="4" id="KW-1185">Reference proteome</keyword>
<dbReference type="GO" id="GO:0045945">
    <property type="term" value="P:positive regulation of transcription by RNA polymerase III"/>
    <property type="evidence" value="ECO:0007669"/>
    <property type="project" value="Ensembl"/>
</dbReference>
<gene>
    <name evidence="3" type="primary">ICE2</name>
</gene>
<dbReference type="GO" id="GO:0035363">
    <property type="term" value="C:histone locus body"/>
    <property type="evidence" value="ECO:0007669"/>
    <property type="project" value="Ensembl"/>
</dbReference>
<evidence type="ECO:0000259" key="2">
    <source>
        <dbReference type="Pfam" id="PF10505"/>
    </source>
</evidence>
<dbReference type="STRING" id="29139.ENSVURP00010020656"/>
<dbReference type="Proteomes" id="UP000314987">
    <property type="component" value="Unassembled WGS sequence"/>
</dbReference>
<dbReference type="GeneTree" id="ENSGT00390000006883"/>
<dbReference type="GO" id="GO:0042795">
    <property type="term" value="P:snRNA transcription by RNA polymerase II"/>
    <property type="evidence" value="ECO:0007669"/>
    <property type="project" value="Ensembl"/>
</dbReference>
<evidence type="ECO:0000256" key="1">
    <source>
        <dbReference type="SAM" id="MobiDB-lite"/>
    </source>
</evidence>
<dbReference type="OrthoDB" id="6288737at2759"/>
<accession>A0A4X2LEW6</accession>
<evidence type="ECO:0000313" key="4">
    <source>
        <dbReference type="Proteomes" id="UP000314987"/>
    </source>
</evidence>
<dbReference type="GO" id="GO:0005829">
    <property type="term" value="C:cytosol"/>
    <property type="evidence" value="ECO:0007669"/>
    <property type="project" value="Ensembl"/>
</dbReference>
<dbReference type="GO" id="GO:0015030">
    <property type="term" value="C:Cajal body"/>
    <property type="evidence" value="ECO:0007669"/>
    <property type="project" value="Ensembl"/>
</dbReference>
<name>A0A4X2LEW6_VOMUR</name>
<dbReference type="Pfam" id="PF10505">
    <property type="entry name" value="NARG2_C"/>
    <property type="match status" value="1"/>
</dbReference>
<reference evidence="3" key="3">
    <citation type="submission" date="2025-09" db="UniProtKB">
        <authorList>
            <consortium name="Ensembl"/>
        </authorList>
    </citation>
    <scope>IDENTIFICATION</scope>
</reference>
<dbReference type="RefSeq" id="XP_027707704.1">
    <property type="nucleotide sequence ID" value="XM_027851903.1"/>
</dbReference>
<dbReference type="RefSeq" id="XP_027707706.1">
    <property type="nucleotide sequence ID" value="XM_027851905.1"/>
</dbReference>
<organism evidence="3 4">
    <name type="scientific">Vombatus ursinus</name>
    <name type="common">Common wombat</name>
    <dbReference type="NCBI Taxonomy" id="29139"/>
    <lineage>
        <taxon>Eukaryota</taxon>
        <taxon>Metazoa</taxon>
        <taxon>Chordata</taxon>
        <taxon>Craniata</taxon>
        <taxon>Vertebrata</taxon>
        <taxon>Euteleostomi</taxon>
        <taxon>Mammalia</taxon>
        <taxon>Metatheria</taxon>
        <taxon>Diprotodontia</taxon>
        <taxon>Vombatidae</taxon>
        <taxon>Vombatus</taxon>
    </lineage>
</organism>
<proteinExistence type="predicted"/>
<dbReference type="CTD" id="79664"/>
<feature type="region of interest" description="Disordered" evidence="1">
    <location>
        <begin position="925"/>
        <end position="985"/>
    </location>
</feature>
<reference evidence="3" key="2">
    <citation type="submission" date="2025-08" db="UniProtKB">
        <authorList>
            <consortium name="Ensembl"/>
        </authorList>
    </citation>
    <scope>IDENTIFICATION</scope>
</reference>
<dbReference type="GO" id="GO:0008023">
    <property type="term" value="C:transcription elongation factor complex"/>
    <property type="evidence" value="ECO:0007669"/>
    <property type="project" value="Ensembl"/>
</dbReference>
<dbReference type="InterPro" id="IPR019535">
    <property type="entry name" value="ICE2_C"/>
</dbReference>